<evidence type="ECO:0000313" key="5">
    <source>
        <dbReference type="EMBL" id="KAK7466613.1"/>
    </source>
</evidence>
<keyword evidence="6" id="KW-1185">Reference proteome</keyword>
<dbReference type="GO" id="GO:0005525">
    <property type="term" value="F:GTP binding"/>
    <property type="evidence" value="ECO:0007669"/>
    <property type="project" value="UniProtKB-KW"/>
</dbReference>
<dbReference type="Gene3D" id="3.40.50.300">
    <property type="entry name" value="P-loop containing nucleotide triphosphate hydrolases"/>
    <property type="match status" value="1"/>
</dbReference>
<proteinExistence type="predicted"/>
<dbReference type="EMBL" id="JACVVK020000553">
    <property type="protein sequence ID" value="KAK7466613.1"/>
    <property type="molecule type" value="Genomic_DNA"/>
</dbReference>
<evidence type="ECO:0000256" key="4">
    <source>
        <dbReference type="PIRSR" id="PIRSR606689-2"/>
    </source>
</evidence>
<dbReference type="PANTHER" id="PTHR11711">
    <property type="entry name" value="ADP RIBOSYLATION FACTOR-RELATED"/>
    <property type="match status" value="1"/>
</dbReference>
<dbReference type="InterPro" id="IPR027417">
    <property type="entry name" value="P-loop_NTPase"/>
</dbReference>
<organism evidence="5 6">
    <name type="scientific">Batillaria attramentaria</name>
    <dbReference type="NCBI Taxonomy" id="370345"/>
    <lineage>
        <taxon>Eukaryota</taxon>
        <taxon>Metazoa</taxon>
        <taxon>Spiralia</taxon>
        <taxon>Lophotrochozoa</taxon>
        <taxon>Mollusca</taxon>
        <taxon>Gastropoda</taxon>
        <taxon>Caenogastropoda</taxon>
        <taxon>Sorbeoconcha</taxon>
        <taxon>Cerithioidea</taxon>
        <taxon>Batillariidae</taxon>
        <taxon>Batillaria</taxon>
    </lineage>
</organism>
<dbReference type="SMART" id="SM00177">
    <property type="entry name" value="ARF"/>
    <property type="match status" value="1"/>
</dbReference>
<keyword evidence="1 3" id="KW-0547">Nucleotide-binding</keyword>
<protein>
    <submittedName>
        <fullName evidence="5">Uncharacterized protein</fullName>
    </submittedName>
</protein>
<keyword evidence="4" id="KW-0479">Metal-binding</keyword>
<dbReference type="Pfam" id="PF00025">
    <property type="entry name" value="Arf"/>
    <property type="match status" value="1"/>
</dbReference>
<keyword evidence="2 3" id="KW-0342">GTP-binding</keyword>
<keyword evidence="4" id="KW-0460">Magnesium</keyword>
<dbReference type="InterPro" id="IPR024156">
    <property type="entry name" value="Small_GTPase_ARF"/>
</dbReference>
<gene>
    <name evidence="5" type="ORF">BaRGS_00037270</name>
</gene>
<feature type="binding site" evidence="4">
    <location>
        <position position="33"/>
    </location>
    <ligand>
        <name>Mg(2+)</name>
        <dbReference type="ChEBI" id="CHEBI:18420"/>
    </ligand>
</feature>
<dbReference type="InterPro" id="IPR006689">
    <property type="entry name" value="Small_GTPase_ARF/SAR"/>
</dbReference>
<dbReference type="AlphaFoldDB" id="A0ABD0JA22"/>
<evidence type="ECO:0000313" key="6">
    <source>
        <dbReference type="Proteomes" id="UP001519460"/>
    </source>
</evidence>
<feature type="binding site" evidence="4">
    <location>
        <position position="52"/>
    </location>
    <ligand>
        <name>Mg(2+)</name>
        <dbReference type="ChEBI" id="CHEBI:18420"/>
    </ligand>
</feature>
<evidence type="ECO:0000256" key="1">
    <source>
        <dbReference type="ARBA" id="ARBA00022741"/>
    </source>
</evidence>
<dbReference type="SUPFAM" id="SSF52540">
    <property type="entry name" value="P-loop containing nucleoside triphosphate hydrolases"/>
    <property type="match status" value="1"/>
</dbReference>
<feature type="binding site" evidence="3">
    <location>
        <begin position="26"/>
        <end position="33"/>
    </location>
    <ligand>
        <name>GTP</name>
        <dbReference type="ChEBI" id="CHEBI:37565"/>
    </ligand>
</feature>
<comment type="caution">
    <text evidence="5">The sequence shown here is derived from an EMBL/GenBank/DDBJ whole genome shotgun (WGS) entry which is preliminary data.</text>
</comment>
<name>A0ABD0JA22_9CAEN</name>
<evidence type="ECO:0000256" key="2">
    <source>
        <dbReference type="ARBA" id="ARBA00023134"/>
    </source>
</evidence>
<accession>A0ABD0JA22</accession>
<feature type="binding site" evidence="3">
    <location>
        <position position="78"/>
    </location>
    <ligand>
        <name>GTP</name>
        <dbReference type="ChEBI" id="CHEBI:37565"/>
    </ligand>
</feature>
<dbReference type="PROSITE" id="PS51417">
    <property type="entry name" value="ARF"/>
    <property type="match status" value="1"/>
</dbReference>
<evidence type="ECO:0000256" key="3">
    <source>
        <dbReference type="PIRSR" id="PIRSR606689-1"/>
    </source>
</evidence>
<reference evidence="5 6" key="1">
    <citation type="journal article" date="2023" name="Sci. Data">
        <title>Genome assembly of the Korean intertidal mud-creeper Batillaria attramentaria.</title>
        <authorList>
            <person name="Patra A.K."/>
            <person name="Ho P.T."/>
            <person name="Jun S."/>
            <person name="Lee S.J."/>
            <person name="Kim Y."/>
            <person name="Won Y.J."/>
        </authorList>
    </citation>
    <scope>NUCLEOTIDE SEQUENCE [LARGE SCALE GENOMIC DNA]</scope>
    <source>
        <strain evidence="5">Wonlab-2016</strain>
    </source>
</reference>
<dbReference type="Proteomes" id="UP001519460">
    <property type="component" value="Unassembled WGS sequence"/>
</dbReference>
<sequence length="192" mass="21253">MGAAACTAGSVAEDKHSQPLKILVLGFSGTGKTFIVYGWSLGMSNMVKTLPTDAAMFNVEKVMSPKLRQPMYMWDISGKMTSRRRSYFLGTQGLVYVLNASQPVYMMDALQDLNSLLNDRDLKGLPLLVLANRLGSEENLSTKELESQMKEHLKLPPLWSVCGIRTFSQEDLSQALLKLEDLMDRSSPTADA</sequence>